<feature type="domain" description="Amidohydrolase-related" evidence="3">
    <location>
        <begin position="950"/>
        <end position="1028"/>
    </location>
</feature>
<evidence type="ECO:0000256" key="1">
    <source>
        <dbReference type="SAM" id="MobiDB-lite"/>
    </source>
</evidence>
<name>A0A5B9M726_9BACT</name>
<accession>A0A5B9M726</accession>
<proteinExistence type="predicted"/>
<dbReference type="EC" id="3.5.2.2" evidence="4"/>
<gene>
    <name evidence="4" type="primary">dht</name>
    <name evidence="4" type="ORF">Mal15_05010</name>
</gene>
<dbReference type="AlphaFoldDB" id="A0A5B9M726"/>
<feature type="compositionally biased region" description="Acidic residues" evidence="1">
    <location>
        <begin position="616"/>
        <end position="630"/>
    </location>
</feature>
<keyword evidence="2" id="KW-0472">Membrane</keyword>
<protein>
    <submittedName>
        <fullName evidence="4">D-hydantoinase/dihydropyrimidinase</fullName>
        <ecNumber evidence="4">3.5.2.2</ecNumber>
    </submittedName>
</protein>
<feature type="domain" description="Amidohydrolase-related" evidence="3">
    <location>
        <begin position="369"/>
        <end position="458"/>
    </location>
</feature>
<dbReference type="PANTHER" id="PTHR43135:SF3">
    <property type="entry name" value="ALPHA-D-RIBOSE 1-METHYLPHOSPHONATE 5-TRIPHOSPHATE DIPHOSPHATASE"/>
    <property type="match status" value="1"/>
</dbReference>
<dbReference type="SUPFAM" id="SSF51556">
    <property type="entry name" value="Metallo-dependent hydrolases"/>
    <property type="match status" value="2"/>
</dbReference>
<dbReference type="CDD" id="cd01309">
    <property type="entry name" value="Met_dep_hydrolase_C"/>
    <property type="match status" value="1"/>
</dbReference>
<dbReference type="GO" id="GO:0004157">
    <property type="term" value="F:dihydropyrimidinase activity"/>
    <property type="evidence" value="ECO:0007669"/>
    <property type="project" value="UniProtKB-EC"/>
</dbReference>
<dbReference type="Pfam" id="PF01979">
    <property type="entry name" value="Amidohydro_1"/>
    <property type="match status" value="2"/>
</dbReference>
<keyword evidence="5" id="KW-1185">Reference proteome</keyword>
<dbReference type="Gene3D" id="2.30.40.10">
    <property type="entry name" value="Urease, subunit C, domain 1"/>
    <property type="match status" value="1"/>
</dbReference>
<feature type="transmembrane region" description="Helical" evidence="2">
    <location>
        <begin position="40"/>
        <end position="57"/>
    </location>
</feature>
<dbReference type="PANTHER" id="PTHR43135">
    <property type="entry name" value="ALPHA-D-RIBOSE 1-METHYLPHOSPHONATE 5-TRIPHOSPHATE DIPHOSPHATASE"/>
    <property type="match status" value="1"/>
</dbReference>
<feature type="region of interest" description="Disordered" evidence="1">
    <location>
        <begin position="607"/>
        <end position="630"/>
    </location>
</feature>
<evidence type="ECO:0000313" key="4">
    <source>
        <dbReference type="EMBL" id="QEF96473.1"/>
    </source>
</evidence>
<dbReference type="KEGG" id="smam:Mal15_05010"/>
<dbReference type="InterPro" id="IPR051781">
    <property type="entry name" value="Metallo-dep_Hydrolase"/>
</dbReference>
<dbReference type="InterPro" id="IPR011059">
    <property type="entry name" value="Metal-dep_hydrolase_composite"/>
</dbReference>
<keyword evidence="4" id="KW-0378">Hydrolase</keyword>
<evidence type="ECO:0000313" key="5">
    <source>
        <dbReference type="Proteomes" id="UP000321353"/>
    </source>
</evidence>
<sequence>MRHFGIRAAQRLVLRQSSYNGRQPANSPANFLRVMSRQRFSPLGCFFVGFAISIAVAQGPGDTRPVVGLRESPPDRVFLRDARVVVRPGQVLESASVSIQGSSIVDVGTDIVPPAGAEVIDCTGKTIYAGLIDAYSEVDVPEPPAAGGGHWNGNVLPRRKAAAAIKSVDEVAASRTQGVTMRLVAPRGAIVKGTSCLVMLDGNSSVSVIDDDVAQHLQLTVPRDKRRDGYPNSPMGAIALLRQTLADADWYTRVWQAYAAKGELPRPTRNDDLARIADDRAGGTFVVDAPNERMALRADQIANEFSLTAIIRGSGREYRDLTAIADTGRSLLIPIDFPDAPNVSSEAAADDVTLLQLMHWHFAPENPALLAEAGLTFCLTSDGLDDPKAFLKNIRIAVDRGLAADTALAAVTTAPARLLGVDPIAGQVRAAALANLVVTDGDLFDEDTKVLETWVAGKRFEHDTASEPEPDALIGSWKTKLAVAGKNIPIRLELKREKKKWSGEFVADRGVKKKPKQADPTDSDTDDKQGESDEQDEQDDASAKLNEIARAVDRLTAWADLSDVDDRIPQGPSRITILSVAEGEDLNVFSTLTLPGGVTQTLHWQRVESKPKDSADSDPEAELTSEEDETEQVADSALDEIAINYPLGGLGVTEPVPVAPAALFRGASVWTCGDAGVLENTDVLVVSGRIESIGRSLKPPPECVIVDARGKHLSPGLIDCHSHMATDGGVNESGQAVTAEVRVGDFIDNSDINIYRQLAGGLTTSNILHGSANPIGGQNQVIKLRWGDGMQAMKFAEAPAGIKFALGENVKRSNRSEPATRYPASRMGVEQLFRDRFLAAKEYDEQHRRFRNGTHNGLPPRVDFELQAIAEILRGERWIHCHSYRQDEIVALLDLLDTFDVTIGTLQHILEGYKVADRMKQHGAMASAFSDWWAYKFEVYDAIPYNGAIMHDVGIVVSFNSDDRELARHLNTEAAKAVKYGGVSPEEALKFVTLNPAKQLRIDDHVGSIEPGKDADLVLWSGPPLSTLSRCEQTWVDGRMMFSLEQDRERRRRDARWRSLLIARILDKDFGRSGGDDDDVAEEDRWLRYDEFCHGHDHDDQQDQHAGHNHGAVQ</sequence>
<dbReference type="Gene3D" id="3.20.20.140">
    <property type="entry name" value="Metal-dependent hydrolases"/>
    <property type="match status" value="2"/>
</dbReference>
<keyword evidence="2" id="KW-0812">Transmembrane</keyword>
<feature type="region of interest" description="Disordered" evidence="1">
    <location>
        <begin position="506"/>
        <end position="542"/>
    </location>
</feature>
<evidence type="ECO:0000259" key="3">
    <source>
        <dbReference type="Pfam" id="PF01979"/>
    </source>
</evidence>
<evidence type="ECO:0000256" key="2">
    <source>
        <dbReference type="SAM" id="Phobius"/>
    </source>
</evidence>
<keyword evidence="2" id="KW-1133">Transmembrane helix</keyword>
<dbReference type="InterPro" id="IPR006680">
    <property type="entry name" value="Amidohydro-rel"/>
</dbReference>
<reference evidence="4 5" key="1">
    <citation type="submission" date="2019-02" db="EMBL/GenBank/DDBJ databases">
        <title>Planctomycetal bacteria perform biofilm scaping via a novel small molecule.</title>
        <authorList>
            <person name="Jeske O."/>
            <person name="Boedeker C."/>
            <person name="Wiegand S."/>
            <person name="Breitling P."/>
            <person name="Kallscheuer N."/>
            <person name="Jogler M."/>
            <person name="Rohde M."/>
            <person name="Petersen J."/>
            <person name="Medema M.H."/>
            <person name="Surup F."/>
            <person name="Jogler C."/>
        </authorList>
    </citation>
    <scope>NUCLEOTIDE SEQUENCE [LARGE SCALE GENOMIC DNA]</scope>
    <source>
        <strain evidence="4 5">Mal15</strain>
    </source>
</reference>
<organism evidence="4 5">
    <name type="scientific">Stieleria maiorica</name>
    <dbReference type="NCBI Taxonomy" id="2795974"/>
    <lineage>
        <taxon>Bacteria</taxon>
        <taxon>Pseudomonadati</taxon>
        <taxon>Planctomycetota</taxon>
        <taxon>Planctomycetia</taxon>
        <taxon>Pirellulales</taxon>
        <taxon>Pirellulaceae</taxon>
        <taxon>Stieleria</taxon>
    </lineage>
</organism>
<dbReference type="SUPFAM" id="SSF51338">
    <property type="entry name" value="Composite domain of metallo-dependent hydrolases"/>
    <property type="match status" value="2"/>
</dbReference>
<dbReference type="EMBL" id="CP036264">
    <property type="protein sequence ID" value="QEF96473.1"/>
    <property type="molecule type" value="Genomic_DNA"/>
</dbReference>
<dbReference type="Proteomes" id="UP000321353">
    <property type="component" value="Chromosome"/>
</dbReference>
<dbReference type="InterPro" id="IPR032466">
    <property type="entry name" value="Metal_Hydrolase"/>
</dbReference>